<name>A0A175WA99_9PEZI</name>
<dbReference type="PANTHER" id="PTHR37017:SF10">
    <property type="entry name" value="AB HYDROLASE-1 DOMAIN-CONTAINING PROTEIN"/>
    <property type="match status" value="1"/>
</dbReference>
<evidence type="ECO:0000313" key="3">
    <source>
        <dbReference type="Proteomes" id="UP000078237"/>
    </source>
</evidence>
<comment type="caution">
    <text evidence="2">The sequence shown here is derived from an EMBL/GenBank/DDBJ whole genome shotgun (WGS) entry which is preliminary data.</text>
</comment>
<reference evidence="2 3" key="1">
    <citation type="journal article" date="2016" name="Genome Announc.">
        <title>Genome Sequence of Madurella mycetomatis mm55, Isolated from a Human Mycetoma Case in Sudan.</title>
        <authorList>
            <person name="Smit S."/>
            <person name="Derks M.F."/>
            <person name="Bervoets S."/>
            <person name="Fahal A."/>
            <person name="van Leeuwen W."/>
            <person name="van Belkum A."/>
            <person name="van de Sande W.W."/>
        </authorList>
    </citation>
    <scope>NUCLEOTIDE SEQUENCE [LARGE SCALE GENOMIC DNA]</scope>
    <source>
        <strain evidence="3">mm55</strain>
    </source>
</reference>
<protein>
    <submittedName>
        <fullName evidence="2">Methylesterase 18</fullName>
    </submittedName>
</protein>
<dbReference type="VEuPathDB" id="FungiDB:MMYC01_203277"/>
<dbReference type="InterPro" id="IPR029058">
    <property type="entry name" value="AB_hydrolase_fold"/>
</dbReference>
<dbReference type="EMBL" id="LCTW02000061">
    <property type="protein sequence ID" value="KXX80381.1"/>
    <property type="molecule type" value="Genomic_DNA"/>
</dbReference>
<sequence>MATIDKPAIVLIHGAWHVPDSYEKLATALRSAGYEVHVPRLPSVNEARPPTSDLSADSELVQSLVKNLANNGRTVIAVMHSYGGQVGTNALHGLGSAARAEKGLPGGVSHLVYMCAYALPEGRSLADKVKEFGNEDLVPLVMDFADDQTVMIKDPKTMFFGEDSSAEAEIETYVSTLVRWNGKCMYEGLTHAAWREIPVSYIYTTNDMMVPLDYQKSMVNLLQENGRSVEAFTLETGHCPNLTASQEVVEIINKVAAAR</sequence>
<dbReference type="OrthoDB" id="1263307at2759"/>
<proteinExistence type="predicted"/>
<feature type="domain" description="AB hydrolase-1" evidence="1">
    <location>
        <begin position="9"/>
        <end position="250"/>
    </location>
</feature>
<dbReference type="AlphaFoldDB" id="A0A175WA99"/>
<gene>
    <name evidence="2" type="ORF">MMYC01_203277</name>
</gene>
<dbReference type="STRING" id="100816.A0A175WA99"/>
<evidence type="ECO:0000313" key="2">
    <source>
        <dbReference type="EMBL" id="KXX80381.1"/>
    </source>
</evidence>
<dbReference type="InterPro" id="IPR000073">
    <property type="entry name" value="AB_hydrolase_1"/>
</dbReference>
<evidence type="ECO:0000259" key="1">
    <source>
        <dbReference type="Pfam" id="PF12697"/>
    </source>
</evidence>
<dbReference type="Pfam" id="PF12697">
    <property type="entry name" value="Abhydrolase_6"/>
    <property type="match status" value="1"/>
</dbReference>
<dbReference type="InterPro" id="IPR052897">
    <property type="entry name" value="Sec-Metab_Biosynth_Hydrolase"/>
</dbReference>
<dbReference type="Gene3D" id="3.40.50.1820">
    <property type="entry name" value="alpha/beta hydrolase"/>
    <property type="match status" value="1"/>
</dbReference>
<dbReference type="Proteomes" id="UP000078237">
    <property type="component" value="Unassembled WGS sequence"/>
</dbReference>
<dbReference type="PANTHER" id="PTHR37017">
    <property type="entry name" value="AB HYDROLASE-1 DOMAIN-CONTAINING PROTEIN-RELATED"/>
    <property type="match status" value="1"/>
</dbReference>
<accession>A0A175WA99</accession>
<dbReference type="SUPFAM" id="SSF53474">
    <property type="entry name" value="alpha/beta-Hydrolases"/>
    <property type="match status" value="1"/>
</dbReference>
<organism evidence="2 3">
    <name type="scientific">Madurella mycetomatis</name>
    <dbReference type="NCBI Taxonomy" id="100816"/>
    <lineage>
        <taxon>Eukaryota</taxon>
        <taxon>Fungi</taxon>
        <taxon>Dikarya</taxon>
        <taxon>Ascomycota</taxon>
        <taxon>Pezizomycotina</taxon>
        <taxon>Sordariomycetes</taxon>
        <taxon>Sordariomycetidae</taxon>
        <taxon>Sordariales</taxon>
        <taxon>Sordariales incertae sedis</taxon>
        <taxon>Madurella</taxon>
    </lineage>
</organism>
<keyword evidence="3" id="KW-1185">Reference proteome</keyword>